<keyword evidence="1" id="KW-0732">Signal</keyword>
<protein>
    <submittedName>
        <fullName evidence="2">LGFP repeat-containing protein</fullName>
    </submittedName>
</protein>
<name>A0ABW3MC31_9PSEU</name>
<comment type="caution">
    <text evidence="2">The sequence shown here is derived from an EMBL/GenBank/DDBJ whole genome shotgun (WGS) entry which is preliminary data.</text>
</comment>
<feature type="chain" id="PRO_5046714994" evidence="1">
    <location>
        <begin position="27"/>
        <end position="156"/>
    </location>
</feature>
<dbReference type="Pfam" id="PF08310">
    <property type="entry name" value="LGFP"/>
    <property type="match status" value="1"/>
</dbReference>
<dbReference type="InterPro" id="IPR013207">
    <property type="entry name" value="LGFP"/>
</dbReference>
<gene>
    <name evidence="2" type="ORF">ACFQ1S_23720</name>
</gene>
<keyword evidence="3" id="KW-1185">Reference proteome</keyword>
<accession>A0ABW3MC31</accession>
<dbReference type="EMBL" id="JBHTIS010001528">
    <property type="protein sequence ID" value="MFD1048330.1"/>
    <property type="molecule type" value="Genomic_DNA"/>
</dbReference>
<dbReference type="Proteomes" id="UP001597045">
    <property type="component" value="Unassembled WGS sequence"/>
</dbReference>
<evidence type="ECO:0000313" key="3">
    <source>
        <dbReference type="Proteomes" id="UP001597045"/>
    </source>
</evidence>
<organism evidence="2 3">
    <name type="scientific">Kibdelosporangium lantanae</name>
    <dbReference type="NCBI Taxonomy" id="1497396"/>
    <lineage>
        <taxon>Bacteria</taxon>
        <taxon>Bacillati</taxon>
        <taxon>Actinomycetota</taxon>
        <taxon>Actinomycetes</taxon>
        <taxon>Pseudonocardiales</taxon>
        <taxon>Pseudonocardiaceae</taxon>
        <taxon>Kibdelosporangium</taxon>
    </lineage>
</organism>
<evidence type="ECO:0000256" key="1">
    <source>
        <dbReference type="SAM" id="SignalP"/>
    </source>
</evidence>
<feature type="signal peptide" evidence="1">
    <location>
        <begin position="1"/>
        <end position="26"/>
    </location>
</feature>
<sequence>MAPNSVLMALVAFVAVFGLGAGTADAATNYPCGTGWPGVCGAIGDHYYQPGIGVSLGCPTTWEYTPPGQSPNRAQDFQAGLIWWNPTAGTYATWGDIAWKWRNQCGGINGVLGPPDSDEYWAGNVRRSIFWNGYIDWNPNNRQMVATDWFGRTNVC</sequence>
<reference evidence="3" key="1">
    <citation type="journal article" date="2019" name="Int. J. Syst. Evol. Microbiol.">
        <title>The Global Catalogue of Microorganisms (GCM) 10K type strain sequencing project: providing services to taxonomists for standard genome sequencing and annotation.</title>
        <authorList>
            <consortium name="The Broad Institute Genomics Platform"/>
            <consortium name="The Broad Institute Genome Sequencing Center for Infectious Disease"/>
            <person name="Wu L."/>
            <person name="Ma J."/>
        </authorList>
    </citation>
    <scope>NUCLEOTIDE SEQUENCE [LARGE SCALE GENOMIC DNA]</scope>
    <source>
        <strain evidence="3">JCM 31486</strain>
    </source>
</reference>
<evidence type="ECO:0000313" key="2">
    <source>
        <dbReference type="EMBL" id="MFD1048330.1"/>
    </source>
</evidence>
<proteinExistence type="predicted"/>